<accession>Q21UG1</accession>
<proteinExistence type="predicted"/>
<dbReference type="Gene3D" id="3.90.10.10">
    <property type="entry name" value="Cytochrome C3"/>
    <property type="match status" value="1"/>
</dbReference>
<dbReference type="InterPro" id="IPR036280">
    <property type="entry name" value="Multihaem_cyt_sf"/>
</dbReference>
<keyword evidence="5" id="KW-1185">Reference proteome</keyword>
<name>Q21UG1_ALBFT</name>
<dbReference type="eggNOG" id="COG5492">
    <property type="taxonomic scope" value="Bacteria"/>
</dbReference>
<evidence type="ECO:0000256" key="2">
    <source>
        <dbReference type="SAM" id="MobiDB-lite"/>
    </source>
</evidence>
<feature type="signal peptide" evidence="3">
    <location>
        <begin position="1"/>
        <end position="29"/>
    </location>
</feature>
<evidence type="ECO:0000313" key="5">
    <source>
        <dbReference type="Proteomes" id="UP000008332"/>
    </source>
</evidence>
<dbReference type="InterPro" id="IPR051829">
    <property type="entry name" value="Multiheme_Cytochr_ET"/>
</dbReference>
<feature type="region of interest" description="Disordered" evidence="2">
    <location>
        <begin position="31"/>
        <end position="59"/>
    </location>
</feature>
<organism evidence="4 5">
    <name type="scientific">Albidiferax ferrireducens (strain ATCC BAA-621 / DSM 15236 / T118)</name>
    <name type="common">Rhodoferax ferrireducens</name>
    <dbReference type="NCBI Taxonomy" id="338969"/>
    <lineage>
        <taxon>Bacteria</taxon>
        <taxon>Pseudomonadati</taxon>
        <taxon>Pseudomonadota</taxon>
        <taxon>Betaproteobacteria</taxon>
        <taxon>Burkholderiales</taxon>
        <taxon>Comamonadaceae</taxon>
        <taxon>Rhodoferax</taxon>
    </lineage>
</organism>
<evidence type="ECO:0000256" key="3">
    <source>
        <dbReference type="SAM" id="SignalP"/>
    </source>
</evidence>
<reference evidence="5" key="1">
    <citation type="submission" date="2006-02" db="EMBL/GenBank/DDBJ databases">
        <title>Complete sequence of chromosome of Rhodoferax ferrireducens DSM 15236.</title>
        <authorList>
            <person name="Copeland A."/>
            <person name="Lucas S."/>
            <person name="Lapidus A."/>
            <person name="Barry K."/>
            <person name="Detter J.C."/>
            <person name="Glavina del Rio T."/>
            <person name="Hammon N."/>
            <person name="Israni S."/>
            <person name="Pitluck S."/>
            <person name="Brettin T."/>
            <person name="Bruce D."/>
            <person name="Han C."/>
            <person name="Tapia R."/>
            <person name="Gilna P."/>
            <person name="Kiss H."/>
            <person name="Schmutz J."/>
            <person name="Larimer F."/>
            <person name="Land M."/>
            <person name="Kyrpides N."/>
            <person name="Ivanova N."/>
            <person name="Richardson P."/>
        </authorList>
    </citation>
    <scope>NUCLEOTIDE SEQUENCE [LARGE SCALE GENOMIC DNA]</scope>
    <source>
        <strain evidence="5">ATCC BAA-621 / DSM 15236 / T118</strain>
    </source>
</reference>
<dbReference type="PROSITE" id="PS51257">
    <property type="entry name" value="PROKAR_LIPOPROTEIN"/>
    <property type="match status" value="1"/>
</dbReference>
<dbReference type="Proteomes" id="UP000008332">
    <property type="component" value="Chromosome"/>
</dbReference>
<evidence type="ECO:0000256" key="1">
    <source>
        <dbReference type="ARBA" id="ARBA00022729"/>
    </source>
</evidence>
<sequence>MNQRINRAMRIGLSSVAAALLVACGGGGAGSDAGSANVTAQMDQSRRTSSDSGSTSSTPTANGNFTLLAWNDLGMHCVDGKDYSVFSILPPYNNLHAQLVSTAGGLVTSGVTLTYEAMADATGSINTSSVGKTNFWTWVKSLFGVTLADNVGLKGNATTSMTPRPMTFNKTNKWFEAEGIPITPYDDKGVKNFYPMVKVVAKDASGKVMATARTVLPVSDEMSCKSCHASSTVSSDARPTAGWVNDGDPEKDWKRNVLRLHDEKKMTNSAFTAALNQLGYSAAGLAATAQAGKPVLCAACHSSNALPGTGIAGISPLTQALHTLHASVKDPITQLTLNSSNNRTSCYMCHPGSVTQCLRGPMGNALDASGKPAMNCQSCHGSMLAVGSKARTGWLSQPTCQSCHHDGKRELSGVNAAGLPLVWADQRFASNTNAPAAGFNLYRFSTGHGGLQCESCHGATHAEFPSSQVNDNVLSKDLQGHAGTIAECTACHATVPNTITGGPHGMHTTGNAWISSHKNVAESGGATACAYCHGGDYRGTALSQVKMSKTFTLENRTKTYSAGQTVGCYDCHNGPNGE</sequence>
<dbReference type="KEGG" id="rfr:Rfer_2881"/>
<dbReference type="SUPFAM" id="SSF48695">
    <property type="entry name" value="Multiheme cytochromes"/>
    <property type="match status" value="2"/>
</dbReference>
<dbReference type="OrthoDB" id="9814800at2"/>
<keyword evidence="1 3" id="KW-0732">Signal</keyword>
<evidence type="ECO:0000313" key="4">
    <source>
        <dbReference type="EMBL" id="ABD70592.1"/>
    </source>
</evidence>
<dbReference type="RefSeq" id="WP_011465158.1">
    <property type="nucleotide sequence ID" value="NC_007908.1"/>
</dbReference>
<protein>
    <submittedName>
        <fullName evidence="4">Uncharacterized protein</fullName>
    </submittedName>
</protein>
<dbReference type="PANTHER" id="PTHR35038:SF5">
    <property type="entry name" value="CYTOCHROME C-TYPE PROTEIN NRFB"/>
    <property type="match status" value="1"/>
</dbReference>
<dbReference type="EMBL" id="CP000267">
    <property type="protein sequence ID" value="ABD70592.1"/>
    <property type="molecule type" value="Genomic_DNA"/>
</dbReference>
<dbReference type="STRING" id="338969.Rfer_2881"/>
<dbReference type="PANTHER" id="PTHR35038">
    <property type="entry name" value="DISSIMILATORY SULFITE REDUCTASE SIRA"/>
    <property type="match status" value="1"/>
</dbReference>
<feature type="chain" id="PRO_5004200470" evidence="3">
    <location>
        <begin position="30"/>
        <end position="578"/>
    </location>
</feature>
<feature type="compositionally biased region" description="Low complexity" evidence="2">
    <location>
        <begin position="50"/>
        <end position="59"/>
    </location>
</feature>
<dbReference type="HOGENOM" id="CLU_016488_0_0_4"/>
<dbReference type="GO" id="GO:0016491">
    <property type="term" value="F:oxidoreductase activity"/>
    <property type="evidence" value="ECO:0007669"/>
    <property type="project" value="TreeGrafter"/>
</dbReference>
<dbReference type="AlphaFoldDB" id="Q21UG1"/>
<gene>
    <name evidence="4" type="ordered locus">Rfer_2881</name>
</gene>